<gene>
    <name evidence="2" type="ORF">SO802_021537</name>
</gene>
<reference evidence="2 3" key="1">
    <citation type="submission" date="2024-01" db="EMBL/GenBank/DDBJ databases">
        <title>A telomere-to-telomere, gap-free genome of sweet tea (Lithocarpus litseifolius).</title>
        <authorList>
            <person name="Zhou J."/>
        </authorList>
    </citation>
    <scope>NUCLEOTIDE SEQUENCE [LARGE SCALE GENOMIC DNA]</scope>
    <source>
        <strain evidence="2">Zhou-2022a</strain>
        <tissue evidence="2">Leaf</tissue>
    </source>
</reference>
<protein>
    <submittedName>
        <fullName evidence="2">Uncharacterized protein</fullName>
    </submittedName>
</protein>
<dbReference type="AlphaFoldDB" id="A0AAW2CGG4"/>
<name>A0AAW2CGG4_9ROSI</name>
<organism evidence="2 3">
    <name type="scientific">Lithocarpus litseifolius</name>
    <dbReference type="NCBI Taxonomy" id="425828"/>
    <lineage>
        <taxon>Eukaryota</taxon>
        <taxon>Viridiplantae</taxon>
        <taxon>Streptophyta</taxon>
        <taxon>Embryophyta</taxon>
        <taxon>Tracheophyta</taxon>
        <taxon>Spermatophyta</taxon>
        <taxon>Magnoliopsida</taxon>
        <taxon>eudicotyledons</taxon>
        <taxon>Gunneridae</taxon>
        <taxon>Pentapetalae</taxon>
        <taxon>rosids</taxon>
        <taxon>fabids</taxon>
        <taxon>Fagales</taxon>
        <taxon>Fagaceae</taxon>
        <taxon>Lithocarpus</taxon>
    </lineage>
</organism>
<evidence type="ECO:0000313" key="2">
    <source>
        <dbReference type="EMBL" id="KAK9996851.1"/>
    </source>
</evidence>
<proteinExistence type="predicted"/>
<accession>A0AAW2CGG4</accession>
<dbReference type="Proteomes" id="UP001459277">
    <property type="component" value="Unassembled WGS sequence"/>
</dbReference>
<dbReference type="EMBL" id="JAZDWU010000007">
    <property type="protein sequence ID" value="KAK9996851.1"/>
    <property type="molecule type" value="Genomic_DNA"/>
</dbReference>
<feature type="compositionally biased region" description="Basic and acidic residues" evidence="1">
    <location>
        <begin position="28"/>
        <end position="39"/>
    </location>
</feature>
<evidence type="ECO:0000256" key="1">
    <source>
        <dbReference type="SAM" id="MobiDB-lite"/>
    </source>
</evidence>
<comment type="caution">
    <text evidence="2">The sequence shown here is derived from an EMBL/GenBank/DDBJ whole genome shotgun (WGS) entry which is preliminary data.</text>
</comment>
<keyword evidence="3" id="KW-1185">Reference proteome</keyword>
<sequence length="94" mass="10567">MAPKKSVPSKTPITRRGSSSSSLPFLPARDRFRDSKSQTDFDENFSERVIHLECHVILFEFPNTSLPRALSSQGWKSLCEKPTRYLAPADLTVG</sequence>
<feature type="region of interest" description="Disordered" evidence="1">
    <location>
        <begin position="1"/>
        <end position="39"/>
    </location>
</feature>
<feature type="compositionally biased region" description="Polar residues" evidence="1">
    <location>
        <begin position="8"/>
        <end position="23"/>
    </location>
</feature>
<evidence type="ECO:0000313" key="3">
    <source>
        <dbReference type="Proteomes" id="UP001459277"/>
    </source>
</evidence>